<dbReference type="OrthoDB" id="4147798at2759"/>
<keyword evidence="3" id="KW-1185">Reference proteome</keyword>
<gene>
    <name evidence="2" type="ORF">K505DRAFT_261360</name>
</gene>
<name>A0A6A6WNX2_9PLEO</name>
<evidence type="ECO:0000313" key="3">
    <source>
        <dbReference type="Proteomes" id="UP000799757"/>
    </source>
</evidence>
<dbReference type="AlphaFoldDB" id="A0A6A6WNX2"/>
<reference evidence="2" key="1">
    <citation type="journal article" date="2020" name="Stud. Mycol.">
        <title>101 Dothideomycetes genomes: a test case for predicting lifestyles and emergence of pathogens.</title>
        <authorList>
            <person name="Haridas S."/>
            <person name="Albert R."/>
            <person name="Binder M."/>
            <person name="Bloem J."/>
            <person name="Labutti K."/>
            <person name="Salamov A."/>
            <person name="Andreopoulos B."/>
            <person name="Baker S."/>
            <person name="Barry K."/>
            <person name="Bills G."/>
            <person name="Bluhm B."/>
            <person name="Cannon C."/>
            <person name="Castanera R."/>
            <person name="Culley D."/>
            <person name="Daum C."/>
            <person name="Ezra D."/>
            <person name="Gonzalez J."/>
            <person name="Henrissat B."/>
            <person name="Kuo A."/>
            <person name="Liang C."/>
            <person name="Lipzen A."/>
            <person name="Lutzoni F."/>
            <person name="Magnuson J."/>
            <person name="Mondo S."/>
            <person name="Nolan M."/>
            <person name="Ohm R."/>
            <person name="Pangilinan J."/>
            <person name="Park H.-J."/>
            <person name="Ramirez L."/>
            <person name="Alfaro M."/>
            <person name="Sun H."/>
            <person name="Tritt A."/>
            <person name="Yoshinaga Y."/>
            <person name="Zwiers L.-H."/>
            <person name="Turgeon B."/>
            <person name="Goodwin S."/>
            <person name="Spatafora J."/>
            <person name="Crous P."/>
            <person name="Grigoriev I."/>
        </authorList>
    </citation>
    <scope>NUCLEOTIDE SEQUENCE</scope>
    <source>
        <strain evidence="2">CBS 109.77</strain>
    </source>
</reference>
<sequence length="118" mass="13901">MSKRHNRKRTRSRPRHRDGGKAHSNKFRTLSTYKTSFHSTTSSISQYTFVYQQWADHFHQKFSAWQTPQNIQQNQQKQIAKAQRLHFGGEAGEEDILFEPMLKVVMDLFDGGIDYEDP</sequence>
<dbReference type="EMBL" id="MU002683">
    <property type="protein sequence ID" value="KAF2785776.1"/>
    <property type="molecule type" value="Genomic_DNA"/>
</dbReference>
<protein>
    <submittedName>
        <fullName evidence="2">Uncharacterized protein</fullName>
    </submittedName>
</protein>
<proteinExistence type="predicted"/>
<evidence type="ECO:0000313" key="2">
    <source>
        <dbReference type="EMBL" id="KAF2785776.1"/>
    </source>
</evidence>
<accession>A0A6A6WNX2</accession>
<evidence type="ECO:0000256" key="1">
    <source>
        <dbReference type="SAM" id="MobiDB-lite"/>
    </source>
</evidence>
<dbReference type="Proteomes" id="UP000799757">
    <property type="component" value="Unassembled WGS sequence"/>
</dbReference>
<organism evidence="2 3">
    <name type="scientific">Melanomma pulvis-pyrius CBS 109.77</name>
    <dbReference type="NCBI Taxonomy" id="1314802"/>
    <lineage>
        <taxon>Eukaryota</taxon>
        <taxon>Fungi</taxon>
        <taxon>Dikarya</taxon>
        <taxon>Ascomycota</taxon>
        <taxon>Pezizomycotina</taxon>
        <taxon>Dothideomycetes</taxon>
        <taxon>Pleosporomycetidae</taxon>
        <taxon>Pleosporales</taxon>
        <taxon>Melanommataceae</taxon>
        <taxon>Melanomma</taxon>
    </lineage>
</organism>
<feature type="region of interest" description="Disordered" evidence="1">
    <location>
        <begin position="1"/>
        <end position="27"/>
    </location>
</feature>
<feature type="compositionally biased region" description="Basic residues" evidence="1">
    <location>
        <begin position="1"/>
        <end position="26"/>
    </location>
</feature>